<dbReference type="AlphaFoldDB" id="A0A2T7FX01"/>
<dbReference type="RefSeq" id="WP_108640863.1">
    <property type="nucleotide sequence ID" value="NZ_QCYG01000005.1"/>
</dbReference>
<sequence length="258" mass="29879">MTQTTPERAILSIKWGREFDPQDLNVLKRAALDHLSQPVRFICLTDDGEGLDPDIEVHPIPAFDFYADTPGRGVWPKISLFHPDLVGLADIFLFLDIDMVVTGPLDGFFEDPGQTLRMLSCGDRWRQMDEGIEPQAATAAITYRPELHIGIFEEFQRNKEHYTSTITLEQQFVGQMAKDLSFYPVEWVQSFKYHLRRPYLVDLFLPPRDPAPSTRLVAFHGFPRPRAVVEPIQPWARPPRSGRKPPKWLTTYWKRYSR</sequence>
<proteinExistence type="predicted"/>
<evidence type="ECO:0000313" key="2">
    <source>
        <dbReference type="Proteomes" id="UP000244817"/>
    </source>
</evidence>
<organism evidence="1 2">
    <name type="scientific">Thalassorhabdomicrobium marinisediminis</name>
    <dbReference type="NCBI Taxonomy" id="2170577"/>
    <lineage>
        <taxon>Bacteria</taxon>
        <taxon>Pseudomonadati</taxon>
        <taxon>Pseudomonadota</taxon>
        <taxon>Alphaproteobacteria</taxon>
        <taxon>Rhodobacterales</taxon>
        <taxon>Paracoccaceae</taxon>
        <taxon>Thalassorhabdomicrobium</taxon>
    </lineage>
</organism>
<dbReference type="EMBL" id="QCYG01000005">
    <property type="protein sequence ID" value="PVA06705.1"/>
    <property type="molecule type" value="Genomic_DNA"/>
</dbReference>
<gene>
    <name evidence="1" type="ORF">DC363_09250</name>
</gene>
<protein>
    <recommendedName>
        <fullName evidence="3">Glycosyltransferase</fullName>
    </recommendedName>
</protein>
<dbReference type="SUPFAM" id="SSF53448">
    <property type="entry name" value="Nucleotide-diphospho-sugar transferases"/>
    <property type="match status" value="1"/>
</dbReference>
<evidence type="ECO:0000313" key="1">
    <source>
        <dbReference type="EMBL" id="PVA06705.1"/>
    </source>
</evidence>
<accession>A0A2T7FX01</accession>
<keyword evidence="2" id="KW-1185">Reference proteome</keyword>
<reference evidence="1 2" key="1">
    <citation type="submission" date="2018-04" db="EMBL/GenBank/DDBJ databases">
        <title>Pelagivirga bohaiensis gen. nov., sp. nov., a bacterium isolated from the Bohai Sea.</title>
        <authorList>
            <person name="Ji X."/>
        </authorList>
    </citation>
    <scope>NUCLEOTIDE SEQUENCE [LARGE SCALE GENOMIC DNA]</scope>
    <source>
        <strain evidence="1 2">BH-SD16</strain>
    </source>
</reference>
<dbReference type="InterPro" id="IPR029044">
    <property type="entry name" value="Nucleotide-diphossugar_trans"/>
</dbReference>
<evidence type="ECO:0008006" key="3">
    <source>
        <dbReference type="Google" id="ProtNLM"/>
    </source>
</evidence>
<comment type="caution">
    <text evidence="1">The sequence shown here is derived from an EMBL/GenBank/DDBJ whole genome shotgun (WGS) entry which is preliminary data.</text>
</comment>
<dbReference type="Proteomes" id="UP000244817">
    <property type="component" value="Unassembled WGS sequence"/>
</dbReference>
<name>A0A2T7FX01_9RHOB</name>
<dbReference type="OrthoDB" id="564871at2"/>